<accession>A0A8B6MCE9</accession>
<keyword evidence="10 18" id="KW-0133">Cell shape</keyword>
<dbReference type="InterPro" id="IPR050065">
    <property type="entry name" value="GlmU-like"/>
</dbReference>
<keyword evidence="7 18" id="KW-0479">Metal-binding</keyword>
<evidence type="ECO:0000256" key="17">
    <source>
        <dbReference type="ARBA" id="ARBA00049628"/>
    </source>
</evidence>
<evidence type="ECO:0000256" key="16">
    <source>
        <dbReference type="ARBA" id="ARBA00048493"/>
    </source>
</evidence>
<dbReference type="InterPro" id="IPR025877">
    <property type="entry name" value="MobA-like_NTP_Trfase"/>
</dbReference>
<evidence type="ECO:0000256" key="1">
    <source>
        <dbReference type="ARBA" id="ARBA00004496"/>
    </source>
</evidence>
<comment type="catalytic activity">
    <reaction evidence="16 18">
        <text>N-acetyl-alpha-D-glucosamine 1-phosphate + UTP + H(+) = UDP-N-acetyl-alpha-D-glucosamine + diphosphate</text>
        <dbReference type="Rhea" id="RHEA:13509"/>
        <dbReference type="ChEBI" id="CHEBI:15378"/>
        <dbReference type="ChEBI" id="CHEBI:33019"/>
        <dbReference type="ChEBI" id="CHEBI:46398"/>
        <dbReference type="ChEBI" id="CHEBI:57705"/>
        <dbReference type="ChEBI" id="CHEBI:57776"/>
        <dbReference type="EC" id="2.7.7.23"/>
    </reaction>
</comment>
<dbReference type="UniPathway" id="UPA00973"/>
<keyword evidence="8 18" id="KW-0677">Repeat</keyword>
<organism evidence="20 21">
    <name type="scientific">Methylocella tundrae</name>
    <dbReference type="NCBI Taxonomy" id="227605"/>
    <lineage>
        <taxon>Bacteria</taxon>
        <taxon>Pseudomonadati</taxon>
        <taxon>Pseudomonadota</taxon>
        <taxon>Alphaproteobacteria</taxon>
        <taxon>Hyphomicrobiales</taxon>
        <taxon>Beijerinckiaceae</taxon>
        <taxon>Methylocella</taxon>
    </lineage>
</organism>
<comment type="caution">
    <text evidence="20">The sequence shown here is derived from an EMBL/GenBank/DDBJ whole genome shotgun (WGS) entry which is preliminary data.</text>
</comment>
<dbReference type="EC" id="2.7.7.23" evidence="18"/>
<dbReference type="EMBL" id="CABFMQ020000142">
    <property type="protein sequence ID" value="VTZ52371.1"/>
    <property type="molecule type" value="Genomic_DNA"/>
</dbReference>
<comment type="caution">
    <text evidence="18">Lacks conserved residue(s) required for the propagation of feature annotation.</text>
</comment>
<keyword evidence="5 18" id="KW-0808">Transferase</keyword>
<dbReference type="GO" id="GO:0000902">
    <property type="term" value="P:cell morphogenesis"/>
    <property type="evidence" value="ECO:0007669"/>
    <property type="project" value="UniProtKB-UniRule"/>
</dbReference>
<dbReference type="GO" id="GO:0009245">
    <property type="term" value="P:lipid A biosynthetic process"/>
    <property type="evidence" value="ECO:0007669"/>
    <property type="project" value="UniProtKB-UniRule"/>
</dbReference>
<dbReference type="InterPro" id="IPR005882">
    <property type="entry name" value="Bifunctional_GlmU"/>
</dbReference>
<dbReference type="GO" id="GO:0071555">
    <property type="term" value="P:cell wall organization"/>
    <property type="evidence" value="ECO:0007669"/>
    <property type="project" value="UniProtKB-KW"/>
</dbReference>
<feature type="region of interest" description="Linker" evidence="18">
    <location>
        <begin position="246"/>
        <end position="266"/>
    </location>
</feature>
<evidence type="ECO:0000256" key="3">
    <source>
        <dbReference type="ARBA" id="ARBA00007947"/>
    </source>
</evidence>
<keyword evidence="12 18" id="KW-0511">Multifunctional enzyme</keyword>
<evidence type="ECO:0000256" key="5">
    <source>
        <dbReference type="ARBA" id="ARBA00022679"/>
    </source>
</evidence>
<dbReference type="HAMAP" id="MF_01631">
    <property type="entry name" value="GlmU"/>
    <property type="match status" value="1"/>
</dbReference>
<feature type="binding site" evidence="18">
    <location>
        <position position="243"/>
    </location>
    <ligand>
        <name>UDP-N-acetyl-alpha-D-glucosamine</name>
        <dbReference type="ChEBI" id="CHEBI:57705"/>
    </ligand>
</feature>
<dbReference type="PANTHER" id="PTHR43584">
    <property type="entry name" value="NUCLEOTIDYL TRANSFERASE"/>
    <property type="match status" value="1"/>
</dbReference>
<comment type="catalytic activity">
    <reaction evidence="15 18">
        <text>alpha-D-glucosamine 1-phosphate + acetyl-CoA = N-acetyl-alpha-D-glucosamine 1-phosphate + CoA + H(+)</text>
        <dbReference type="Rhea" id="RHEA:13725"/>
        <dbReference type="ChEBI" id="CHEBI:15378"/>
        <dbReference type="ChEBI" id="CHEBI:57287"/>
        <dbReference type="ChEBI" id="CHEBI:57288"/>
        <dbReference type="ChEBI" id="CHEBI:57776"/>
        <dbReference type="ChEBI" id="CHEBI:58516"/>
        <dbReference type="EC" id="2.3.1.157"/>
    </reaction>
</comment>
<evidence type="ECO:0000256" key="14">
    <source>
        <dbReference type="ARBA" id="ARBA00023316"/>
    </source>
</evidence>
<feature type="active site" description="Proton acceptor" evidence="18">
    <location>
        <position position="362"/>
    </location>
</feature>
<evidence type="ECO:0000256" key="8">
    <source>
        <dbReference type="ARBA" id="ARBA00022737"/>
    </source>
</evidence>
<dbReference type="CDD" id="cd03353">
    <property type="entry name" value="LbH_GlmU_C"/>
    <property type="match status" value="1"/>
</dbReference>
<evidence type="ECO:0000256" key="7">
    <source>
        <dbReference type="ARBA" id="ARBA00022723"/>
    </source>
</evidence>
<reference evidence="20 21" key="1">
    <citation type="submission" date="2019-05" db="EMBL/GenBank/DDBJ databases">
        <authorList>
            <person name="Farhan Ul Haque M."/>
        </authorList>
    </citation>
    <scope>NUCLEOTIDE SEQUENCE [LARGE SCALE GENOMIC DNA]</scope>
    <source>
        <strain evidence="20">2</strain>
    </source>
</reference>
<evidence type="ECO:0000256" key="11">
    <source>
        <dbReference type="ARBA" id="ARBA00022984"/>
    </source>
</evidence>
<evidence type="ECO:0000256" key="13">
    <source>
        <dbReference type="ARBA" id="ARBA00023315"/>
    </source>
</evidence>
<feature type="binding site" evidence="18">
    <location>
        <position position="120"/>
    </location>
    <ligand>
        <name>Mg(2+)</name>
        <dbReference type="ChEBI" id="CHEBI:18420"/>
    </ligand>
</feature>
<feature type="region of interest" description="Pyrophosphorylase" evidence="18">
    <location>
        <begin position="1"/>
        <end position="245"/>
    </location>
</feature>
<feature type="binding site" evidence="18">
    <location>
        <begin position="95"/>
        <end position="96"/>
    </location>
    <ligand>
        <name>UDP-N-acetyl-alpha-D-glucosamine</name>
        <dbReference type="ChEBI" id="CHEBI:57705"/>
    </ligand>
</feature>
<feature type="binding site" evidence="18">
    <location>
        <position position="404"/>
    </location>
    <ligand>
        <name>acetyl-CoA</name>
        <dbReference type="ChEBI" id="CHEBI:57288"/>
    </ligand>
</feature>
<feature type="domain" description="MobA-like NTP transferase" evidence="19">
    <location>
        <begin position="20"/>
        <end position="161"/>
    </location>
</feature>
<feature type="binding site" evidence="18">
    <location>
        <position position="332"/>
    </location>
    <ligand>
        <name>UDP-N-acetyl-alpha-D-glucosamine</name>
        <dbReference type="ChEBI" id="CHEBI:57705"/>
    </ligand>
</feature>
<comment type="cofactor">
    <cofactor evidence="18">
        <name>Mg(2+)</name>
        <dbReference type="ChEBI" id="CHEBI:18420"/>
    </cofactor>
    <text evidence="18">Binds 1 Mg(2+) ion per subunit.</text>
</comment>
<comment type="pathway">
    <text evidence="18">Nucleotide-sugar biosynthesis; UDP-N-acetyl-alpha-D-glucosamine biosynthesis; UDP-N-acetyl-alpha-D-glucosamine from N-acetyl-alpha-D-glucosamine 1-phosphate: step 1/1.</text>
</comment>
<protein>
    <recommendedName>
        <fullName evidence="18">Bifunctional protein GlmU</fullName>
    </recommendedName>
    <domain>
        <recommendedName>
            <fullName evidence="18">UDP-N-acetylglucosamine pyrophosphorylase</fullName>
            <ecNumber evidence="18">2.7.7.23</ecNumber>
        </recommendedName>
        <alternativeName>
            <fullName evidence="18">N-acetylglucosamine-1-phosphate uridyltransferase</fullName>
        </alternativeName>
    </domain>
    <domain>
        <recommendedName>
            <fullName evidence="18">Glucosamine-1-phosphate N-acetyltransferase</fullName>
            <ecNumber evidence="18">2.3.1.157</ecNumber>
        </recommendedName>
    </domain>
</protein>
<dbReference type="InterPro" id="IPR018357">
    <property type="entry name" value="Hexapep_transf_CS"/>
</dbReference>
<feature type="binding site" evidence="18">
    <location>
        <position position="376"/>
    </location>
    <ligand>
        <name>UDP-N-acetyl-alpha-D-glucosamine</name>
        <dbReference type="ChEBI" id="CHEBI:57705"/>
    </ligand>
</feature>
<feature type="binding site" evidence="18">
    <location>
        <position position="379"/>
    </location>
    <ligand>
        <name>acetyl-CoA</name>
        <dbReference type="ChEBI" id="CHEBI:57288"/>
    </ligand>
</feature>
<feature type="binding site" evidence="18">
    <location>
        <begin position="385"/>
        <end position="386"/>
    </location>
    <ligand>
        <name>acetyl-CoA</name>
        <dbReference type="ChEBI" id="CHEBI:57288"/>
    </ligand>
</feature>
<dbReference type="SUPFAM" id="SSF51161">
    <property type="entry name" value="Trimeric LpxA-like enzymes"/>
    <property type="match status" value="1"/>
</dbReference>
<comment type="pathway">
    <text evidence="18">Bacterial outer membrane biogenesis; LPS lipid A biosynthesis.</text>
</comment>
<gene>
    <name evidence="18 20" type="primary">glmU</name>
    <name evidence="20" type="ORF">MPC4_80042</name>
</gene>
<comment type="similarity">
    <text evidence="2 18">In the C-terminal section; belongs to the transferase hexapeptide repeat family.</text>
</comment>
<dbReference type="Gene3D" id="3.90.550.10">
    <property type="entry name" value="Spore Coat Polysaccharide Biosynthesis Protein SpsA, Chain A"/>
    <property type="match status" value="1"/>
</dbReference>
<feature type="region of interest" description="N-acetyltransferase" evidence="18">
    <location>
        <begin position="267"/>
        <end position="458"/>
    </location>
</feature>
<dbReference type="AlphaFoldDB" id="A0A8B6MCE9"/>
<dbReference type="NCBIfam" id="TIGR01173">
    <property type="entry name" value="glmU"/>
    <property type="match status" value="1"/>
</dbReference>
<dbReference type="Gene3D" id="2.160.10.10">
    <property type="entry name" value="Hexapeptide repeat proteins"/>
    <property type="match status" value="1"/>
</dbReference>
<keyword evidence="9 18" id="KW-0460">Magnesium</keyword>
<comment type="function">
    <text evidence="17 18">Catalyzes the last two sequential reactions in the de novo biosynthetic pathway for UDP-N-acetylglucosamine (UDP-GlcNAc). The C-terminal domain catalyzes the transfer of acetyl group from acetyl coenzyme A to glucosamine-1-phosphate (GlcN-1-P) to produce N-acetylglucosamine-1-phosphate (GlcNAc-1-P), which is converted into UDP-GlcNAc by the transfer of uridine 5-monophosphate (from uridine 5-triphosphate), a reaction catalyzed by the N-terminal domain.</text>
</comment>
<dbReference type="PANTHER" id="PTHR43584:SF3">
    <property type="entry name" value="BIFUNCTIONAL PROTEIN GLMU"/>
    <property type="match status" value="1"/>
</dbReference>
<dbReference type="InterPro" id="IPR029044">
    <property type="entry name" value="Nucleotide-diphossugar_trans"/>
</dbReference>
<dbReference type="GO" id="GO:0019134">
    <property type="term" value="F:glucosamine-1-phosphate N-acetyltransferase activity"/>
    <property type="evidence" value="ECO:0007669"/>
    <property type="project" value="UniProtKB-UniRule"/>
</dbReference>
<dbReference type="Pfam" id="PF12804">
    <property type="entry name" value="NTP_transf_3"/>
    <property type="match status" value="1"/>
</dbReference>
<sequence length="458" mass="47984">MALASNRNSAASFPGRTCLAVILAAGDGTRMRSTRPKALHKVAGRSMVGHVLSAVVEAEADRIVVVVAPTHGAIEVEAKTIARDAEAVIQTERRGTAHAVLAAREAIAFGYDDILVAFADTPLVRPETFALMRKALADGESAIVALGFEAKDPTGYGRLILKDGGLEAIREERDASAEERKLTTCNAGLMGVSGRHALDLIEAIGCENSQNEYYLTDIVAIARERKLAACALIVSEEEVLGVNDRTQLAAAEALFQARLRESALGAGVTLVDPSSVTLAFDTALAQDVTIEPNVVFGPGVVVGAGAVIRSFSHVEGATIGENATIGPFARLRPGATLMRDVHIGNFVEIKASEVGAGAKINHLSYIGDASIGAKTNIGAGTITCNYDGFGKFRTEIGEGAFIGSHASLVAPVKIGDGAYIGTGSVITKDVSADSLVIARERQIEKPGWAIGFREKNRK</sequence>
<keyword evidence="13 18" id="KW-0012">Acyltransferase</keyword>
<keyword evidence="14 18" id="KW-0961">Cell wall biogenesis/degradation</keyword>
<dbReference type="GO" id="GO:0006048">
    <property type="term" value="P:UDP-N-acetylglucosamine biosynthetic process"/>
    <property type="evidence" value="ECO:0007669"/>
    <property type="project" value="UniProtKB-UniPathway"/>
</dbReference>
<name>A0A8B6MCE9_METTU</name>
<keyword evidence="11 18" id="KW-0573">Peptidoglycan synthesis</keyword>
<evidence type="ECO:0000256" key="4">
    <source>
        <dbReference type="ARBA" id="ARBA00022490"/>
    </source>
</evidence>
<feature type="binding site" evidence="18">
    <location>
        <position position="439"/>
    </location>
    <ligand>
        <name>acetyl-CoA</name>
        <dbReference type="ChEBI" id="CHEBI:57288"/>
    </ligand>
</feature>
<evidence type="ECO:0000256" key="10">
    <source>
        <dbReference type="ARBA" id="ARBA00022960"/>
    </source>
</evidence>
<dbReference type="SUPFAM" id="SSF53448">
    <property type="entry name" value="Nucleotide-diphospho-sugar transferases"/>
    <property type="match status" value="1"/>
</dbReference>
<dbReference type="GO" id="GO:0009252">
    <property type="term" value="P:peptidoglycan biosynthetic process"/>
    <property type="evidence" value="ECO:0007669"/>
    <property type="project" value="UniProtKB-UniRule"/>
</dbReference>
<dbReference type="Pfam" id="PF00132">
    <property type="entry name" value="Hexapep"/>
    <property type="match status" value="2"/>
</dbReference>
<evidence type="ECO:0000256" key="6">
    <source>
        <dbReference type="ARBA" id="ARBA00022695"/>
    </source>
</evidence>
<keyword evidence="4 18" id="KW-0963">Cytoplasm</keyword>
<dbReference type="UniPathway" id="UPA00113">
    <property type="reaction ID" value="UER00532"/>
</dbReference>
<evidence type="ECO:0000256" key="9">
    <source>
        <dbReference type="ARBA" id="ARBA00022842"/>
    </source>
</evidence>
<dbReference type="RefSeq" id="WP_174513969.1">
    <property type="nucleotide sequence ID" value="NZ_CABFMQ020000142.1"/>
</dbReference>
<feature type="binding site" evidence="18">
    <location>
        <position position="365"/>
    </location>
    <ligand>
        <name>UDP-N-acetyl-alpha-D-glucosamine</name>
        <dbReference type="ChEBI" id="CHEBI:57705"/>
    </ligand>
</feature>
<dbReference type="EC" id="2.3.1.157" evidence="18"/>
<evidence type="ECO:0000256" key="12">
    <source>
        <dbReference type="ARBA" id="ARBA00023268"/>
    </source>
</evidence>
<evidence type="ECO:0000256" key="15">
    <source>
        <dbReference type="ARBA" id="ARBA00048247"/>
    </source>
</evidence>
<feature type="binding site" evidence="18">
    <location>
        <position position="422"/>
    </location>
    <ligand>
        <name>acetyl-CoA</name>
        <dbReference type="ChEBI" id="CHEBI:57288"/>
    </ligand>
</feature>
<keyword evidence="21" id="KW-1185">Reference proteome</keyword>
<comment type="subunit">
    <text evidence="18">Homotrimer.</text>
</comment>
<evidence type="ECO:0000259" key="19">
    <source>
        <dbReference type="Pfam" id="PF12804"/>
    </source>
</evidence>
<dbReference type="PROSITE" id="PS00101">
    <property type="entry name" value="HEXAPEP_TRANSFERASES"/>
    <property type="match status" value="1"/>
</dbReference>
<feature type="binding site" evidence="18">
    <location>
        <position position="186"/>
    </location>
    <ligand>
        <name>UDP-N-acetyl-alpha-D-glucosamine</name>
        <dbReference type="ChEBI" id="CHEBI:57705"/>
    </ligand>
</feature>
<comment type="similarity">
    <text evidence="3 18">In the N-terminal section; belongs to the N-acetylglucosamine-1-phosphate uridyltransferase family.</text>
</comment>
<keyword evidence="6 18" id="KW-0548">Nucleotidyltransferase</keyword>
<dbReference type="GO" id="GO:0008360">
    <property type="term" value="P:regulation of cell shape"/>
    <property type="evidence" value="ECO:0007669"/>
    <property type="project" value="UniProtKB-KW"/>
</dbReference>
<comment type="subcellular location">
    <subcellularLocation>
        <location evidence="1 18">Cytoplasm</location>
    </subcellularLocation>
</comment>
<feature type="binding site" evidence="18">
    <location>
        <position position="37"/>
    </location>
    <ligand>
        <name>UDP-N-acetyl-alpha-D-glucosamine</name>
        <dbReference type="ChEBI" id="CHEBI:57705"/>
    </ligand>
</feature>
<evidence type="ECO:0000256" key="2">
    <source>
        <dbReference type="ARBA" id="ARBA00007707"/>
    </source>
</evidence>
<dbReference type="NCBIfam" id="NF010933">
    <property type="entry name" value="PRK14353.1"/>
    <property type="match status" value="1"/>
</dbReference>
<dbReference type="InterPro" id="IPR001451">
    <property type="entry name" value="Hexapep"/>
</dbReference>
<dbReference type="InterPro" id="IPR038009">
    <property type="entry name" value="GlmU_C_LbH"/>
</dbReference>
<dbReference type="GO" id="GO:0000287">
    <property type="term" value="F:magnesium ion binding"/>
    <property type="evidence" value="ECO:0007669"/>
    <property type="project" value="UniProtKB-UniRule"/>
</dbReference>
<dbReference type="InterPro" id="IPR011004">
    <property type="entry name" value="Trimer_LpxA-like_sf"/>
</dbReference>
<proteinExistence type="inferred from homology"/>
<feature type="binding site" evidence="18">
    <location>
        <begin position="23"/>
        <end position="26"/>
    </location>
    <ligand>
        <name>UDP-N-acetyl-alpha-D-glucosamine</name>
        <dbReference type="ChEBI" id="CHEBI:57705"/>
    </ligand>
</feature>
<evidence type="ECO:0000313" key="21">
    <source>
        <dbReference type="Proteomes" id="UP000485880"/>
    </source>
</evidence>
<dbReference type="CDD" id="cd02540">
    <property type="entry name" value="GT2_GlmU_N_bac"/>
    <property type="match status" value="1"/>
</dbReference>
<feature type="binding site" evidence="18">
    <location>
        <position position="171"/>
    </location>
    <ligand>
        <name>UDP-N-acetyl-alpha-D-glucosamine</name>
        <dbReference type="ChEBI" id="CHEBI:57705"/>
    </ligand>
</feature>
<evidence type="ECO:0000256" key="18">
    <source>
        <dbReference type="HAMAP-Rule" id="MF_01631"/>
    </source>
</evidence>
<evidence type="ECO:0000313" key="20">
    <source>
        <dbReference type="EMBL" id="VTZ52371.1"/>
    </source>
</evidence>
<dbReference type="GO" id="GO:0003977">
    <property type="term" value="F:UDP-N-acetylglucosamine diphosphorylase activity"/>
    <property type="evidence" value="ECO:0007669"/>
    <property type="project" value="UniProtKB-UniRule"/>
</dbReference>
<feature type="binding site" evidence="18">
    <location>
        <position position="90"/>
    </location>
    <ligand>
        <name>UDP-N-acetyl-alpha-D-glucosamine</name>
        <dbReference type="ChEBI" id="CHEBI:57705"/>
    </ligand>
</feature>
<comment type="pathway">
    <text evidence="18">Nucleotide-sugar biosynthesis; UDP-N-acetyl-alpha-D-glucosamine biosynthesis; N-acetyl-alpha-D-glucosamine 1-phosphate from alpha-D-glucosamine 6-phosphate (route II): step 2/2.</text>
</comment>
<feature type="binding site" evidence="18">
    <location>
        <position position="243"/>
    </location>
    <ligand>
        <name>Mg(2+)</name>
        <dbReference type="ChEBI" id="CHEBI:18420"/>
    </ligand>
</feature>
<feature type="binding site" evidence="18">
    <location>
        <position position="157"/>
    </location>
    <ligand>
        <name>UDP-N-acetyl-alpha-D-glucosamine</name>
        <dbReference type="ChEBI" id="CHEBI:57705"/>
    </ligand>
</feature>
<dbReference type="GO" id="GO:0005737">
    <property type="term" value="C:cytoplasm"/>
    <property type="evidence" value="ECO:0007669"/>
    <property type="project" value="UniProtKB-SubCell"/>
</dbReference>
<feature type="binding site" evidence="18">
    <location>
        <position position="350"/>
    </location>
    <ligand>
        <name>UDP-N-acetyl-alpha-D-glucosamine</name>
        <dbReference type="ChEBI" id="CHEBI:57705"/>
    </ligand>
</feature>
<dbReference type="Proteomes" id="UP000485880">
    <property type="component" value="Unassembled WGS sequence"/>
</dbReference>
<dbReference type="GO" id="GO:0016020">
    <property type="term" value="C:membrane"/>
    <property type="evidence" value="ECO:0007669"/>
    <property type="project" value="GOC"/>
</dbReference>